<comment type="caution">
    <text evidence="2">The sequence shown here is derived from an EMBL/GenBank/DDBJ whole genome shotgun (WGS) entry which is preliminary data.</text>
</comment>
<dbReference type="NCBIfam" id="TIGR01414">
    <property type="entry name" value="autotrans_barl"/>
    <property type="match status" value="1"/>
</dbReference>
<dbReference type="PROSITE" id="PS51208">
    <property type="entry name" value="AUTOTRANSPORTER"/>
    <property type="match status" value="1"/>
</dbReference>
<dbReference type="InterPro" id="IPR036709">
    <property type="entry name" value="Autotransporte_beta_dom_sf"/>
</dbReference>
<dbReference type="InterPro" id="IPR005546">
    <property type="entry name" value="Autotransporte_beta"/>
</dbReference>
<sequence length="165" mass="18000">MKSDYTGNIAGVDTSYDISHPYYGFHLGLGRVTKLKGGASVDTYLKYFYAHQNDADATLATGETYKFDDVDSSRLRLGVRYTKGDSPESQVYAGIAWEYEFDGDARASYQGMDTPSPSLKGSSGVLELGARFAPKDSNVSYELNLNGWAGKRRGVSGGVSVNWTF</sequence>
<name>A0ABV3X6H2_9FIRM</name>
<dbReference type="Gene3D" id="2.40.128.130">
    <property type="entry name" value="Autotransporter beta-domain"/>
    <property type="match status" value="1"/>
</dbReference>
<dbReference type="SUPFAM" id="SSF103515">
    <property type="entry name" value="Autotransporter"/>
    <property type="match status" value="1"/>
</dbReference>
<gene>
    <name evidence="2" type="ORF">QCO44_07080</name>
</gene>
<protein>
    <submittedName>
        <fullName evidence="2">Autotransporter outer membrane beta-barrel domain-containing protein</fullName>
    </submittedName>
</protein>
<evidence type="ECO:0000313" key="2">
    <source>
        <dbReference type="EMBL" id="MEX5285400.1"/>
    </source>
</evidence>
<dbReference type="EMBL" id="JARVLH010000003">
    <property type="protein sequence ID" value="MEX5285400.1"/>
    <property type="molecule type" value="Genomic_DNA"/>
</dbReference>
<dbReference type="InterPro" id="IPR006315">
    <property type="entry name" value="OM_autotransptr_brl_dom"/>
</dbReference>
<dbReference type="RefSeq" id="WP_368847125.1">
    <property type="nucleotide sequence ID" value="NZ_CP194411.1"/>
</dbReference>
<keyword evidence="3" id="KW-1185">Reference proteome</keyword>
<evidence type="ECO:0000259" key="1">
    <source>
        <dbReference type="PROSITE" id="PS51208"/>
    </source>
</evidence>
<feature type="domain" description="Autotransporter" evidence="1">
    <location>
        <begin position="1"/>
        <end position="165"/>
    </location>
</feature>
<organism evidence="2 3">
    <name type="scientific">Selenomonas sputigena</name>
    <dbReference type="NCBI Taxonomy" id="69823"/>
    <lineage>
        <taxon>Bacteria</taxon>
        <taxon>Bacillati</taxon>
        <taxon>Bacillota</taxon>
        <taxon>Negativicutes</taxon>
        <taxon>Selenomonadales</taxon>
        <taxon>Selenomonadaceae</taxon>
        <taxon>Selenomonas</taxon>
    </lineage>
</organism>
<reference evidence="2 3" key="1">
    <citation type="submission" date="2023-04" db="EMBL/GenBank/DDBJ databases">
        <title>Genome Sequence of Selenomonas sputigena ATCC 33150.</title>
        <authorList>
            <person name="Miller D.P."/>
            <person name="Anvari S."/>
            <person name="Polson S.W."/>
            <person name="Macdonald M."/>
            <person name="Mcdowell J.V."/>
        </authorList>
    </citation>
    <scope>NUCLEOTIDE SEQUENCE [LARGE SCALE GENOMIC DNA]</scope>
    <source>
        <strain evidence="2 3">ATCC 33150</strain>
    </source>
</reference>
<proteinExistence type="predicted"/>
<accession>A0ABV3X6H2</accession>
<evidence type="ECO:0000313" key="3">
    <source>
        <dbReference type="Proteomes" id="UP001559623"/>
    </source>
</evidence>
<dbReference type="Proteomes" id="UP001559623">
    <property type="component" value="Unassembled WGS sequence"/>
</dbReference>